<dbReference type="InterPro" id="IPR051315">
    <property type="entry name" value="Bact_Chemotaxis_CheA"/>
</dbReference>
<dbReference type="Pfam" id="PF01584">
    <property type="entry name" value="CheW"/>
    <property type="match status" value="1"/>
</dbReference>
<dbReference type="PROSITE" id="PS50109">
    <property type="entry name" value="HIS_KIN"/>
    <property type="match status" value="1"/>
</dbReference>
<evidence type="ECO:0000259" key="11">
    <source>
        <dbReference type="PROSITE" id="PS50851"/>
    </source>
</evidence>
<reference evidence="13 16" key="2">
    <citation type="submission" date="2020-08" db="EMBL/GenBank/DDBJ databases">
        <title>Genomic Encyclopedia of Type Strains, Phase IV (KMG-IV): sequencing the most valuable type-strain genomes for metagenomic binning, comparative biology and taxonomic classification.</title>
        <authorList>
            <person name="Goeker M."/>
        </authorList>
    </citation>
    <scope>NUCLEOTIDE SEQUENCE [LARGE SCALE GENOMIC DNA]</scope>
    <source>
        <strain evidence="13 16">DSM 8510</strain>
    </source>
</reference>
<dbReference type="SMART" id="SM00260">
    <property type="entry name" value="CheW"/>
    <property type="match status" value="1"/>
</dbReference>
<dbReference type="GO" id="GO:0006935">
    <property type="term" value="P:chemotaxis"/>
    <property type="evidence" value="ECO:0007669"/>
    <property type="project" value="InterPro"/>
</dbReference>
<evidence type="ECO:0000256" key="5">
    <source>
        <dbReference type="ARBA" id="ARBA00022679"/>
    </source>
</evidence>
<feature type="domain" description="Histidine kinase" evidence="10">
    <location>
        <begin position="214"/>
        <end position="418"/>
    </location>
</feature>
<evidence type="ECO:0000256" key="2">
    <source>
        <dbReference type="ARBA" id="ARBA00012438"/>
    </source>
</evidence>
<evidence type="ECO:0000313" key="14">
    <source>
        <dbReference type="EMBL" id="MXP37077.1"/>
    </source>
</evidence>
<dbReference type="SMART" id="SM00387">
    <property type="entry name" value="HATPase_c"/>
    <property type="match status" value="1"/>
</dbReference>
<dbReference type="SUPFAM" id="SSF47226">
    <property type="entry name" value="Histidine-containing phosphotransfer domain, HPT domain"/>
    <property type="match status" value="1"/>
</dbReference>
<keyword evidence="6 13" id="KW-0418">Kinase</keyword>
<dbReference type="EMBL" id="WTYB01000001">
    <property type="protein sequence ID" value="MXP37077.1"/>
    <property type="molecule type" value="Genomic_DNA"/>
</dbReference>
<dbReference type="InterPro" id="IPR005467">
    <property type="entry name" value="His_kinase_dom"/>
</dbReference>
<dbReference type="Pfam" id="PF01627">
    <property type="entry name" value="Hpt"/>
    <property type="match status" value="1"/>
</dbReference>
<evidence type="ECO:0000256" key="1">
    <source>
        <dbReference type="ARBA" id="ARBA00000085"/>
    </source>
</evidence>
<comment type="catalytic activity">
    <reaction evidence="1">
        <text>ATP + protein L-histidine = ADP + protein N-phospho-L-histidine.</text>
        <dbReference type="EC" id="2.7.13.3"/>
    </reaction>
</comment>
<comment type="function">
    <text evidence="8">Involved in the transmission of sensory signals from the chemoreceptors to the flagellar motors. CheA is autophosphorylated; it can transfer its phosphate group to either CheB or CheY.</text>
</comment>
<feature type="domain" description="HPt" evidence="12">
    <location>
        <begin position="1"/>
        <end position="101"/>
    </location>
</feature>
<dbReference type="Pfam" id="PF02518">
    <property type="entry name" value="HATPase_c"/>
    <property type="match status" value="1"/>
</dbReference>
<dbReference type="PROSITE" id="PS50851">
    <property type="entry name" value="CHEW"/>
    <property type="match status" value="1"/>
</dbReference>
<evidence type="ECO:0000256" key="7">
    <source>
        <dbReference type="ARBA" id="ARBA00023012"/>
    </source>
</evidence>
<dbReference type="InterPro" id="IPR036061">
    <property type="entry name" value="CheW-like_dom_sf"/>
</dbReference>
<dbReference type="SMART" id="SM01231">
    <property type="entry name" value="H-kinase_dim"/>
    <property type="match status" value="1"/>
</dbReference>
<keyword evidence="5 13" id="KW-0808">Transferase</keyword>
<dbReference type="PROSITE" id="PS50894">
    <property type="entry name" value="HPT"/>
    <property type="match status" value="1"/>
</dbReference>
<dbReference type="Pfam" id="PF02895">
    <property type="entry name" value="H-kinase_dim"/>
    <property type="match status" value="1"/>
</dbReference>
<evidence type="ECO:0000313" key="15">
    <source>
        <dbReference type="Proteomes" id="UP000430021"/>
    </source>
</evidence>
<evidence type="ECO:0000256" key="4">
    <source>
        <dbReference type="ARBA" id="ARBA00022553"/>
    </source>
</evidence>
<dbReference type="GO" id="GO:0000155">
    <property type="term" value="F:phosphorelay sensor kinase activity"/>
    <property type="evidence" value="ECO:0007669"/>
    <property type="project" value="InterPro"/>
</dbReference>
<feature type="domain" description="CheW-like" evidence="11">
    <location>
        <begin position="420"/>
        <end position="557"/>
    </location>
</feature>
<reference evidence="14 15" key="1">
    <citation type="submission" date="2019-12" db="EMBL/GenBank/DDBJ databases">
        <title>Genomic-based taxomic classification of the family Erythrobacteraceae.</title>
        <authorList>
            <person name="Xu L."/>
        </authorList>
    </citation>
    <scope>NUCLEOTIDE SEQUENCE [LARGE SCALE GENOMIC DNA]</scope>
    <source>
        <strain evidence="14 15">JCM 10282</strain>
    </source>
</reference>
<sequence>MDDLLADFIAETREMLEASGGELVAWEADPADRARLDTIFRFVHTVKGNCGFFDFPRLASLSHAAEDALADCRAGRREPDQQLVTAVLAIIDRIALMIDAIEAGDEFPEGGDESLIAAVDASHETAPSGSLTGVKEGSNPPLHAPADAMLGTGEEQAAPYRRADAAAAQRTIRLPVELLDRVMSGVSDMVLARNDLAHRLRQAGNQPTIDGPFERLTTILSDVRDAITRMRMQRIETLFGALPRLVRDLSAELGKQVMVDLDGGDVELDREMIETIRDPLTHLIRNAVDHGIEQPSARLAHGKREIGLLAIAARQSGNTISIAISDDGRGLDEDRIAAKAIATGLITASERQTMSRDKILNLIFEPGFSTAETVSNVSGRGVGLDVVRQNLEKVGGSIKVTSVPGQGTLFSLQIPLTLSIIAGLTVDVGGHRFAIPQSYVEEIVQASARALDFTRMGETALVTFRGNRVPCLMLGEVLGLGTCEIAAREPTLVMLRLASGDLFALAVEGIHNHGDLVVKPLAPAVMRSGLYAGSTLLDDGQPVLLLDVANIASQHNLMSDTRVRAIGPMEGEAVVTADAPRAMLFTDFAGRRSAVRLELVQRIETAPASAIDRSAARPRVVIDGLILPLIGLPEEALTIARVRLLRLSDGACELLYAVREVEDAVELKDALHPVPEDPLAEAMTLIGGQPVTLIDAHALFALHGEPPLAAARPRCVLPDGEWARTILAPLVASAGYDILPEGTNDPAAIGIVFDDVFEVAEALGRALPARVIRLRDQPDAPPGCETIYRYDREGLLAALSEANRAARVEGEAA</sequence>
<dbReference type="FunFam" id="3.30.565.10:FF:000016">
    <property type="entry name" value="Chemotaxis protein CheA, putative"/>
    <property type="match status" value="1"/>
</dbReference>
<evidence type="ECO:0000313" key="16">
    <source>
        <dbReference type="Proteomes" id="UP000548685"/>
    </source>
</evidence>
<dbReference type="Gene3D" id="1.20.120.160">
    <property type="entry name" value="HPT domain"/>
    <property type="match status" value="1"/>
</dbReference>
<feature type="modified residue" description="Phosphohistidine" evidence="9">
    <location>
        <position position="44"/>
    </location>
</feature>
<evidence type="ECO:0000256" key="3">
    <source>
        <dbReference type="ARBA" id="ARBA00021495"/>
    </source>
</evidence>
<dbReference type="CDD" id="cd16916">
    <property type="entry name" value="HATPase_CheA-like"/>
    <property type="match status" value="1"/>
</dbReference>
<dbReference type="InterPro" id="IPR004105">
    <property type="entry name" value="CheA-like_dim"/>
</dbReference>
<dbReference type="InterPro" id="IPR036890">
    <property type="entry name" value="HATPase_C_sf"/>
</dbReference>
<dbReference type="GO" id="GO:0005737">
    <property type="term" value="C:cytoplasm"/>
    <property type="evidence" value="ECO:0007669"/>
    <property type="project" value="InterPro"/>
</dbReference>
<dbReference type="SUPFAM" id="SSF55874">
    <property type="entry name" value="ATPase domain of HSP90 chaperone/DNA topoisomerase II/histidine kinase"/>
    <property type="match status" value="1"/>
</dbReference>
<evidence type="ECO:0000256" key="6">
    <source>
        <dbReference type="ARBA" id="ARBA00022777"/>
    </source>
</evidence>
<dbReference type="PANTHER" id="PTHR43395">
    <property type="entry name" value="SENSOR HISTIDINE KINASE CHEA"/>
    <property type="match status" value="1"/>
</dbReference>
<evidence type="ECO:0000313" key="13">
    <source>
        <dbReference type="EMBL" id="MBB3775301.1"/>
    </source>
</evidence>
<dbReference type="RefSeq" id="WP_160759250.1">
    <property type="nucleotide sequence ID" value="NZ_BAAADZ010000002.1"/>
</dbReference>
<gene>
    <name evidence="13" type="ORF">FHS52_001244</name>
    <name evidence="14" type="ORF">GRI59_00395</name>
</gene>
<dbReference type="Proteomes" id="UP000548685">
    <property type="component" value="Unassembled WGS sequence"/>
</dbReference>
<dbReference type="SUPFAM" id="SSF50341">
    <property type="entry name" value="CheW-like"/>
    <property type="match status" value="1"/>
</dbReference>
<proteinExistence type="predicted"/>
<dbReference type="PRINTS" id="PR00344">
    <property type="entry name" value="BCTRLSENSOR"/>
</dbReference>
<evidence type="ECO:0000256" key="9">
    <source>
        <dbReference type="PROSITE-ProRule" id="PRU00110"/>
    </source>
</evidence>
<dbReference type="EMBL" id="JACICE010000001">
    <property type="protein sequence ID" value="MBB3775301.1"/>
    <property type="molecule type" value="Genomic_DNA"/>
</dbReference>
<evidence type="ECO:0000259" key="12">
    <source>
        <dbReference type="PROSITE" id="PS50894"/>
    </source>
</evidence>
<accession>A0A6I4UHF3</accession>
<dbReference type="InterPro" id="IPR004358">
    <property type="entry name" value="Sig_transdc_His_kin-like_C"/>
</dbReference>
<dbReference type="SUPFAM" id="SSF47384">
    <property type="entry name" value="Homodimeric domain of signal transducing histidine kinase"/>
    <property type="match status" value="1"/>
</dbReference>
<organism evidence="14 15">
    <name type="scientific">Erythrobacter ramosus</name>
    <dbReference type="NCBI Taxonomy" id="35811"/>
    <lineage>
        <taxon>Bacteria</taxon>
        <taxon>Pseudomonadati</taxon>
        <taxon>Pseudomonadota</taxon>
        <taxon>Alphaproteobacteria</taxon>
        <taxon>Sphingomonadales</taxon>
        <taxon>Erythrobacteraceae</taxon>
        <taxon>Erythrobacter/Porphyrobacter group</taxon>
        <taxon>Erythrobacter</taxon>
    </lineage>
</organism>
<dbReference type="InterPro" id="IPR036641">
    <property type="entry name" value="HPT_dom_sf"/>
</dbReference>
<comment type="caution">
    <text evidence="14">The sequence shown here is derived from an EMBL/GenBank/DDBJ whole genome shotgun (WGS) entry which is preliminary data.</text>
</comment>
<keyword evidence="16" id="KW-1185">Reference proteome</keyword>
<keyword evidence="7" id="KW-0902">Two-component regulatory system</keyword>
<dbReference type="PANTHER" id="PTHR43395:SF1">
    <property type="entry name" value="CHEMOTAXIS PROTEIN CHEA"/>
    <property type="match status" value="1"/>
</dbReference>
<dbReference type="CDD" id="cd00088">
    <property type="entry name" value="HPT"/>
    <property type="match status" value="1"/>
</dbReference>
<dbReference type="OrthoDB" id="9803176at2"/>
<keyword evidence="4 9" id="KW-0597">Phosphoprotein</keyword>
<dbReference type="InterPro" id="IPR002545">
    <property type="entry name" value="CheW-lke_dom"/>
</dbReference>
<dbReference type="EC" id="2.7.13.3" evidence="2"/>
<protein>
    <recommendedName>
        <fullName evidence="3">Chemotaxis protein CheA</fullName>
        <ecNumber evidence="2">2.7.13.3</ecNumber>
    </recommendedName>
</protein>
<dbReference type="SMART" id="SM00073">
    <property type="entry name" value="HPT"/>
    <property type="match status" value="1"/>
</dbReference>
<dbReference type="InterPro" id="IPR036097">
    <property type="entry name" value="HisK_dim/P_sf"/>
</dbReference>
<dbReference type="Gene3D" id="2.30.30.40">
    <property type="entry name" value="SH3 Domains"/>
    <property type="match status" value="1"/>
</dbReference>
<dbReference type="Gene3D" id="3.30.565.10">
    <property type="entry name" value="Histidine kinase-like ATPase, C-terminal domain"/>
    <property type="match status" value="1"/>
</dbReference>
<evidence type="ECO:0000259" key="10">
    <source>
        <dbReference type="PROSITE" id="PS50109"/>
    </source>
</evidence>
<dbReference type="Proteomes" id="UP000430021">
    <property type="component" value="Unassembled WGS sequence"/>
</dbReference>
<dbReference type="AlphaFoldDB" id="A0A6I4UHF3"/>
<dbReference type="InterPro" id="IPR008207">
    <property type="entry name" value="Sig_transdc_His_kin_Hpt_dom"/>
</dbReference>
<name>A0A6I4UHF3_9SPHN</name>
<dbReference type="InterPro" id="IPR003594">
    <property type="entry name" value="HATPase_dom"/>
</dbReference>
<evidence type="ECO:0000256" key="8">
    <source>
        <dbReference type="ARBA" id="ARBA00035100"/>
    </source>
</evidence>